<dbReference type="PANTHER" id="PTHR31605:SF0">
    <property type="entry name" value="GLYCEROL-3-PHOSPHATE O-ACYLTRANSFERASE 1"/>
    <property type="match status" value="1"/>
</dbReference>
<evidence type="ECO:0000256" key="1">
    <source>
        <dbReference type="SAM" id="MobiDB-lite"/>
    </source>
</evidence>
<sequence>MVNWKYDLFLYIMGNLVNLFFREVVPRGSWKVPHSGPVLFVAAPHANQFVDALILQRTLRLEAGRRVSLLIAQKSVHGFIGWGSRQVGAVPVGRAQDAAKPATGLIYLPSPIDDPTLVRGVGTKFGEGEGEVQGMVFLPPGKKTTGASVDIAEIIGPEEIRLKRPFKGKLAMEQLTGRDDVDSEGNFTNTSLKGTAPGFKGTKFKLAPHTDQTKVYEAVFNRLRSGGCVGIFPEGGSHDRTELLPLKAGVAIMALGTLAEAPDCGLKIVPVGMNYFHAHKFRSRAVVEFGQPFEIPPHLVEMYRNNQRREAIGQVLDSVYQSLSSVTVNAPDYDTLMMIQAARRLYNPTGKKLPLPVVIELNRRLSMGYERYKDDERIKSLSAAVKTYNSQLRYLNLKDHQVQYAKMSILKVIFLTIYRSFKLLLLFIGTIPGLVMFAPVFVATRIISRQKAKTALAGSTVKIRGRDVMATWKILVAVGFAPTLYHFYSIVLVLKVWHDRFWGYAPDWLPLWVAYFAVWPLMVAMTFASLRFGEVGVDIFKSLRPLVLCLSPSSSFNIQTLRLRRSELSAQVTDLINTLGPEMFPDFDKTRLVPDPFKVESGPSPISPTDQKRRRDSDQSSTYGTFEVESPPALSRRSTTQSSRALPRNDSFSNIGKVGIFSTRPPSRSRSRSRSSSSGGGFGSSGFPISAFTTLDSAEGFNEASRKIREAMKNRRRKSDQIKMQMGEDEADDSDEDEEMALAFKSLLGSVVGRGGGGDGPAPMAELFAKTDPATDGDECLHDCETCTVRYPRGFSIDEDDLLYGHVKAWSTHLLVATGKTDWVRDVADEKGSVMQAIGKAEAPSNGRLMISASNMPTPHDTHDYAEPTTVLLLPSFTLVKNTHPSNVPLLISEIINKAPTTTSPLQPSTLPASLPGADPSIPSLTLEACPHSAVILMCSQRTRDARCGQSAPLLRKELERHLRPLGLYRDMHDERPGGVGIYFISHVGGHKYSANVMVYRRPNAFGQDEEAADPLPEEGGGDVGAAQGIWLARVRPEDCENLVRYTVLKGKVVKPETQLRGGFDRAKGKMSW</sequence>
<dbReference type="GO" id="GO:0004366">
    <property type="term" value="F:glycerol-3-phosphate O-acyltransferase activity"/>
    <property type="evidence" value="ECO:0007669"/>
    <property type="project" value="TreeGrafter"/>
</dbReference>
<accession>A0A8K0WP19</accession>
<name>A0A8K0WP19_9HYPO</name>
<dbReference type="GO" id="GO:0016287">
    <property type="term" value="F:glycerone-phosphate O-acyltransferase activity"/>
    <property type="evidence" value="ECO:0007669"/>
    <property type="project" value="TreeGrafter"/>
</dbReference>
<evidence type="ECO:0000256" key="2">
    <source>
        <dbReference type="SAM" id="Phobius"/>
    </source>
</evidence>
<proteinExistence type="predicted"/>
<dbReference type="GO" id="GO:0008654">
    <property type="term" value="P:phospholipid biosynthetic process"/>
    <property type="evidence" value="ECO:0007669"/>
    <property type="project" value="TreeGrafter"/>
</dbReference>
<dbReference type="Proteomes" id="UP000813444">
    <property type="component" value="Unassembled WGS sequence"/>
</dbReference>
<evidence type="ECO:0000259" key="3">
    <source>
        <dbReference type="SMART" id="SM00563"/>
    </source>
</evidence>
<dbReference type="InterPro" id="IPR009737">
    <property type="entry name" value="Aim32/Apd1-like"/>
</dbReference>
<feature type="region of interest" description="Disordered" evidence="1">
    <location>
        <begin position="595"/>
        <end position="687"/>
    </location>
</feature>
<dbReference type="AlphaFoldDB" id="A0A8K0WP19"/>
<feature type="transmembrane region" description="Helical" evidence="2">
    <location>
        <begin position="474"/>
        <end position="497"/>
    </location>
</feature>
<dbReference type="SUPFAM" id="SSF52833">
    <property type="entry name" value="Thioredoxin-like"/>
    <property type="match status" value="1"/>
</dbReference>
<comment type="caution">
    <text evidence="4">The sequence shown here is derived from an EMBL/GenBank/DDBJ whole genome shotgun (WGS) entry which is preliminary data.</text>
</comment>
<dbReference type="PANTHER" id="PTHR31605">
    <property type="entry name" value="GLYCEROL-3-PHOSPHATE O-ACYLTRANSFERASE 1"/>
    <property type="match status" value="1"/>
</dbReference>
<feature type="compositionally biased region" description="Acidic residues" evidence="1">
    <location>
        <begin position="727"/>
        <end position="736"/>
    </location>
</feature>
<reference evidence="4" key="1">
    <citation type="journal article" date="2021" name="Nat. Commun.">
        <title>Genetic determinants of endophytism in the Arabidopsis root mycobiome.</title>
        <authorList>
            <person name="Mesny F."/>
            <person name="Miyauchi S."/>
            <person name="Thiergart T."/>
            <person name="Pickel B."/>
            <person name="Atanasova L."/>
            <person name="Karlsson M."/>
            <person name="Huettel B."/>
            <person name="Barry K.W."/>
            <person name="Haridas S."/>
            <person name="Chen C."/>
            <person name="Bauer D."/>
            <person name="Andreopoulos W."/>
            <person name="Pangilinan J."/>
            <person name="LaButti K."/>
            <person name="Riley R."/>
            <person name="Lipzen A."/>
            <person name="Clum A."/>
            <person name="Drula E."/>
            <person name="Henrissat B."/>
            <person name="Kohler A."/>
            <person name="Grigoriev I.V."/>
            <person name="Martin F.M."/>
            <person name="Hacquard S."/>
        </authorList>
    </citation>
    <scope>NUCLEOTIDE SEQUENCE</scope>
    <source>
        <strain evidence="4">MPI-CAGE-CH-0235</strain>
    </source>
</reference>
<dbReference type="InterPro" id="IPR036249">
    <property type="entry name" value="Thioredoxin-like_sf"/>
</dbReference>
<keyword evidence="2" id="KW-0472">Membrane</keyword>
<keyword evidence="2" id="KW-1133">Transmembrane helix</keyword>
<protein>
    <submittedName>
        <fullName evidence="4">Sucrase/ferredoxin-like-domain-containing protein</fullName>
    </submittedName>
</protein>
<gene>
    <name evidence="4" type="ORF">B0I35DRAFT_356820</name>
</gene>
<dbReference type="Gene3D" id="3.40.30.10">
    <property type="entry name" value="Glutaredoxin"/>
    <property type="match status" value="1"/>
</dbReference>
<dbReference type="OrthoDB" id="2427554at2759"/>
<evidence type="ECO:0000313" key="5">
    <source>
        <dbReference type="Proteomes" id="UP000813444"/>
    </source>
</evidence>
<feature type="transmembrane region" description="Helical" evidence="2">
    <location>
        <begin position="509"/>
        <end position="532"/>
    </location>
</feature>
<dbReference type="SMART" id="SM00563">
    <property type="entry name" value="PlsC"/>
    <property type="match status" value="1"/>
</dbReference>
<evidence type="ECO:0000313" key="4">
    <source>
        <dbReference type="EMBL" id="KAH7312363.1"/>
    </source>
</evidence>
<dbReference type="Pfam" id="PF06999">
    <property type="entry name" value="Suc_Fer-like"/>
    <property type="match status" value="1"/>
</dbReference>
<feature type="domain" description="Phospholipid/glycerol acyltransferase" evidence="3">
    <location>
        <begin position="39"/>
        <end position="276"/>
    </location>
</feature>
<dbReference type="InterPro" id="IPR052744">
    <property type="entry name" value="GPAT/DAPAT"/>
</dbReference>
<organism evidence="4 5">
    <name type="scientific">Stachybotrys elegans</name>
    <dbReference type="NCBI Taxonomy" id="80388"/>
    <lineage>
        <taxon>Eukaryota</taxon>
        <taxon>Fungi</taxon>
        <taxon>Dikarya</taxon>
        <taxon>Ascomycota</taxon>
        <taxon>Pezizomycotina</taxon>
        <taxon>Sordariomycetes</taxon>
        <taxon>Hypocreomycetidae</taxon>
        <taxon>Hypocreales</taxon>
        <taxon>Stachybotryaceae</taxon>
        <taxon>Stachybotrys</taxon>
    </lineage>
</organism>
<keyword evidence="2" id="KW-0812">Transmembrane</keyword>
<keyword evidence="5" id="KW-1185">Reference proteome</keyword>
<dbReference type="CDD" id="cd03062">
    <property type="entry name" value="TRX_Fd_Sucrase"/>
    <property type="match status" value="1"/>
</dbReference>
<feature type="region of interest" description="Disordered" evidence="1">
    <location>
        <begin position="712"/>
        <end position="736"/>
    </location>
</feature>
<dbReference type="Pfam" id="PF01553">
    <property type="entry name" value="Acyltransferase"/>
    <property type="match status" value="1"/>
</dbReference>
<dbReference type="EMBL" id="JAGPNK010000010">
    <property type="protein sequence ID" value="KAH7312363.1"/>
    <property type="molecule type" value="Genomic_DNA"/>
</dbReference>
<feature type="compositionally biased region" description="Polar residues" evidence="1">
    <location>
        <begin position="636"/>
        <end position="654"/>
    </location>
</feature>
<dbReference type="InterPro" id="IPR002123">
    <property type="entry name" value="Plipid/glycerol_acylTrfase"/>
</dbReference>
<feature type="transmembrane region" description="Helical" evidence="2">
    <location>
        <begin position="423"/>
        <end position="443"/>
    </location>
</feature>